<reference evidence="1 2" key="1">
    <citation type="submission" date="2020-08" db="EMBL/GenBank/DDBJ databases">
        <title>Draft genome sequence of Parasphingopyxis sp. GrpM-11.</title>
        <authorList>
            <person name="Oh J."/>
            <person name="Roh D.-H."/>
        </authorList>
    </citation>
    <scope>NUCLEOTIDE SEQUENCE [LARGE SCALE GENOMIC DNA]</scope>
    <source>
        <strain evidence="1 2">GrpM-11</strain>
    </source>
</reference>
<dbReference type="AlphaFoldDB" id="A0A842HU99"/>
<sequence>MRNVAAPARPPIPTNGFDEALRTVAFRRLTAALIDAGMPFVDWTLRWPRLSIRARTTVIFGL</sequence>
<accession>A0A842HU99</accession>
<evidence type="ECO:0000313" key="2">
    <source>
        <dbReference type="Proteomes" id="UP000564378"/>
    </source>
</evidence>
<keyword evidence="2" id="KW-1185">Reference proteome</keyword>
<dbReference type="EMBL" id="JACJVJ010000001">
    <property type="protein sequence ID" value="MBC2776505.1"/>
    <property type="molecule type" value="Genomic_DNA"/>
</dbReference>
<protein>
    <submittedName>
        <fullName evidence="1">Uncharacterized protein</fullName>
    </submittedName>
</protein>
<dbReference type="RefSeq" id="WP_185799783.1">
    <property type="nucleotide sequence ID" value="NZ_JACJVJ010000001.1"/>
</dbReference>
<name>A0A842HU99_9SPHN</name>
<evidence type="ECO:0000313" key="1">
    <source>
        <dbReference type="EMBL" id="MBC2776505.1"/>
    </source>
</evidence>
<comment type="caution">
    <text evidence="1">The sequence shown here is derived from an EMBL/GenBank/DDBJ whole genome shotgun (WGS) entry which is preliminary data.</text>
</comment>
<proteinExistence type="predicted"/>
<dbReference type="Proteomes" id="UP000564378">
    <property type="component" value="Unassembled WGS sequence"/>
</dbReference>
<organism evidence="1 2">
    <name type="scientific">Parasphingopyxis marina</name>
    <dbReference type="NCBI Taxonomy" id="2761622"/>
    <lineage>
        <taxon>Bacteria</taxon>
        <taxon>Pseudomonadati</taxon>
        <taxon>Pseudomonadota</taxon>
        <taxon>Alphaproteobacteria</taxon>
        <taxon>Sphingomonadales</taxon>
        <taxon>Sphingomonadaceae</taxon>
        <taxon>Parasphingopyxis</taxon>
    </lineage>
</organism>
<gene>
    <name evidence="1" type="ORF">H6P80_02605</name>
</gene>